<dbReference type="EMBL" id="NIHM01000011">
    <property type="protein sequence ID" value="PLT54699.1"/>
    <property type="molecule type" value="Genomic_DNA"/>
</dbReference>
<organism evidence="11 13">
    <name type="scientific">Mediterraneibacter gnavus</name>
    <name type="common">Ruminococcus gnavus</name>
    <dbReference type="NCBI Taxonomy" id="33038"/>
    <lineage>
        <taxon>Bacteria</taxon>
        <taxon>Bacillati</taxon>
        <taxon>Bacillota</taxon>
        <taxon>Clostridia</taxon>
        <taxon>Lachnospirales</taxon>
        <taxon>Lachnospiraceae</taxon>
        <taxon>Mediterraneibacter</taxon>
    </lineage>
</organism>
<dbReference type="AlphaFoldDB" id="A0A2N5NHI3"/>
<name>A0A2N5NHI3_MEDGN</name>
<dbReference type="InterPro" id="IPR013785">
    <property type="entry name" value="Aldolase_TIM"/>
</dbReference>
<comment type="similarity">
    <text evidence="7">Belongs to the dus family.</text>
</comment>
<sequence length="312" mass="36704">MEKFYFAPLEGISGYVYRKAYEHYFGGIDKYFIPFIKPNQKGKLSSREKNDILPMHNQGMCAVPQILTNSAEDFIKTAERLQEYGYEEVNLNLGCPSKTVVSKGRGSGFLAEPDRLHAFLEEIFNETPIRISVKTRIGKESPEEWIRLLEIYNQYPMEELIIHPRIQTDFYKNTPNLEMFEYAVKNSKNPLCYNGDICTKEEYETICNRFPEVPSVMIGRGILKNPGLIRKIRQGIPIEKDRIRAFHDELYREYQEVLFGEKTVLFKMKELWFYMAPLFMQYEKYAKKIKKAEKLKLYEAVVDALFEEQDLV</sequence>
<dbReference type="InterPro" id="IPR018517">
    <property type="entry name" value="tRNA_hU_synthase_CS"/>
</dbReference>
<feature type="binding site" evidence="9">
    <location>
        <position position="65"/>
    </location>
    <ligand>
        <name>FMN</name>
        <dbReference type="ChEBI" id="CHEBI:58210"/>
    </ligand>
</feature>
<feature type="active site" description="Proton donor" evidence="8">
    <location>
        <position position="95"/>
    </location>
</feature>
<keyword evidence="3 7" id="KW-0288">FMN</keyword>
<proteinExistence type="inferred from homology"/>
<evidence type="ECO:0000256" key="3">
    <source>
        <dbReference type="ARBA" id="ARBA00022643"/>
    </source>
</evidence>
<comment type="cofactor">
    <cofactor evidence="1 7 9">
        <name>FMN</name>
        <dbReference type="ChEBI" id="CHEBI:58210"/>
    </cofactor>
</comment>
<evidence type="ECO:0000256" key="1">
    <source>
        <dbReference type="ARBA" id="ARBA00001917"/>
    </source>
</evidence>
<keyword evidence="4 7" id="KW-0819">tRNA processing</keyword>
<feature type="binding site" evidence="9">
    <location>
        <position position="163"/>
    </location>
    <ligand>
        <name>FMN</name>
        <dbReference type="ChEBI" id="CHEBI:58210"/>
    </ligand>
</feature>
<dbReference type="PANTHER" id="PTHR45846">
    <property type="entry name" value="TRNA-DIHYDROURIDINE(47) SYNTHASE [NAD(P)(+)]-LIKE"/>
    <property type="match status" value="1"/>
</dbReference>
<keyword evidence="2 7" id="KW-0285">Flavoprotein</keyword>
<reference evidence="13 14" key="1">
    <citation type="journal article" date="2017" name="Genome Med.">
        <title>A novel Ruminococcus gnavus clade enriched in inflammatory bowel disease patients.</title>
        <authorList>
            <person name="Hall A.B."/>
            <person name="Yassour M."/>
            <person name="Sauk J."/>
            <person name="Garner A."/>
            <person name="Jiang X."/>
            <person name="Arthur T."/>
            <person name="Lagoudas G.K."/>
            <person name="Vatanen T."/>
            <person name="Fornelos N."/>
            <person name="Wilson R."/>
            <person name="Bertha M."/>
            <person name="Cohen M."/>
            <person name="Garber J."/>
            <person name="Khalili H."/>
            <person name="Gevers D."/>
            <person name="Ananthakrishnan A.N."/>
            <person name="Kugathasan S."/>
            <person name="Lander E.S."/>
            <person name="Blainey P."/>
            <person name="Vlamakis H."/>
            <person name="Xavier R.J."/>
            <person name="Huttenhower C."/>
        </authorList>
    </citation>
    <scope>NUCLEOTIDE SEQUENCE [LARGE SCALE GENOMIC DNA]</scope>
    <source>
        <strain evidence="11 13">RJX1118</strain>
        <strain evidence="12 14">RJX1124</strain>
    </source>
</reference>
<dbReference type="PANTHER" id="PTHR45846:SF1">
    <property type="entry name" value="TRNA-DIHYDROURIDINE(47) SYNTHASE [NAD(P)(+)]-LIKE"/>
    <property type="match status" value="1"/>
</dbReference>
<dbReference type="GO" id="GO:0017150">
    <property type="term" value="F:tRNA dihydrouridine synthase activity"/>
    <property type="evidence" value="ECO:0007669"/>
    <property type="project" value="InterPro"/>
</dbReference>
<evidence type="ECO:0000256" key="2">
    <source>
        <dbReference type="ARBA" id="ARBA00022630"/>
    </source>
</evidence>
<dbReference type="EC" id="1.3.1.-" evidence="7"/>
<dbReference type="GO" id="GO:0050660">
    <property type="term" value="F:flavin adenine dinucleotide binding"/>
    <property type="evidence" value="ECO:0007669"/>
    <property type="project" value="InterPro"/>
</dbReference>
<evidence type="ECO:0000256" key="4">
    <source>
        <dbReference type="ARBA" id="ARBA00022694"/>
    </source>
</evidence>
<feature type="domain" description="DUS-like FMN-binding" evidence="10">
    <location>
        <begin position="54"/>
        <end position="300"/>
    </location>
</feature>
<dbReference type="PROSITE" id="PS01136">
    <property type="entry name" value="UPF0034"/>
    <property type="match status" value="1"/>
</dbReference>
<evidence type="ECO:0000259" key="10">
    <source>
        <dbReference type="Pfam" id="PF01207"/>
    </source>
</evidence>
<dbReference type="Pfam" id="PF01207">
    <property type="entry name" value="Dus"/>
    <property type="match status" value="1"/>
</dbReference>
<dbReference type="GO" id="GO:0003723">
    <property type="term" value="F:RNA binding"/>
    <property type="evidence" value="ECO:0007669"/>
    <property type="project" value="TreeGrafter"/>
</dbReference>
<evidence type="ECO:0000313" key="11">
    <source>
        <dbReference type="EMBL" id="PLT54699.1"/>
    </source>
</evidence>
<evidence type="ECO:0000256" key="9">
    <source>
        <dbReference type="PIRSR" id="PIRSR006621-2"/>
    </source>
</evidence>
<evidence type="ECO:0000256" key="7">
    <source>
        <dbReference type="PIRNR" id="PIRNR006621"/>
    </source>
</evidence>
<feature type="binding site" evidence="9">
    <location>
        <position position="134"/>
    </location>
    <ligand>
        <name>FMN</name>
        <dbReference type="ChEBI" id="CHEBI:58210"/>
    </ligand>
</feature>
<keyword evidence="5" id="KW-0521">NADP</keyword>
<feature type="binding site" evidence="9">
    <location>
        <begin position="219"/>
        <end position="220"/>
    </location>
    <ligand>
        <name>FMN</name>
        <dbReference type="ChEBI" id="CHEBI:58210"/>
    </ligand>
</feature>
<evidence type="ECO:0000313" key="14">
    <source>
        <dbReference type="Proteomes" id="UP000234891"/>
    </source>
</evidence>
<dbReference type="InterPro" id="IPR001269">
    <property type="entry name" value="DUS_fam"/>
</dbReference>
<dbReference type="EMBL" id="NIHS01000002">
    <property type="protein sequence ID" value="PLT74892.1"/>
    <property type="molecule type" value="Genomic_DNA"/>
</dbReference>
<dbReference type="Proteomes" id="UP000234891">
    <property type="component" value="Unassembled WGS sequence"/>
</dbReference>
<dbReference type="RefSeq" id="WP_101870050.1">
    <property type="nucleotide sequence ID" value="NZ_CACRUK010000015.1"/>
</dbReference>
<evidence type="ECO:0000313" key="12">
    <source>
        <dbReference type="EMBL" id="PLT74892.1"/>
    </source>
</evidence>
<evidence type="ECO:0000256" key="8">
    <source>
        <dbReference type="PIRSR" id="PIRSR006621-1"/>
    </source>
</evidence>
<gene>
    <name evidence="11" type="ORF">CDL18_08980</name>
    <name evidence="12" type="ORF">CDL26_02185</name>
</gene>
<dbReference type="InterPro" id="IPR035587">
    <property type="entry name" value="DUS-like_FMN-bd"/>
</dbReference>
<accession>A0A2N5NHI3</accession>
<dbReference type="CDD" id="cd02801">
    <property type="entry name" value="DUS_like_FMN"/>
    <property type="match status" value="1"/>
</dbReference>
<evidence type="ECO:0000256" key="5">
    <source>
        <dbReference type="ARBA" id="ARBA00022857"/>
    </source>
</evidence>
<evidence type="ECO:0000256" key="6">
    <source>
        <dbReference type="ARBA" id="ARBA00023002"/>
    </source>
</evidence>
<evidence type="ECO:0000313" key="13">
    <source>
        <dbReference type="Proteomes" id="UP000234849"/>
    </source>
</evidence>
<dbReference type="Proteomes" id="UP000234849">
    <property type="component" value="Unassembled WGS sequence"/>
</dbReference>
<dbReference type="Gene3D" id="3.20.20.70">
    <property type="entry name" value="Aldolase class I"/>
    <property type="match status" value="1"/>
</dbReference>
<protein>
    <recommendedName>
        <fullName evidence="7">tRNA-dihydrouridine synthase</fullName>
        <ecNumber evidence="7">1.3.1.-</ecNumber>
    </recommendedName>
</protein>
<comment type="function">
    <text evidence="7">Catalyzes the synthesis of 5,6-dihydrouridine (D), a modified base found in the D-loop of most tRNAs, via the reduction of the C5-C6 double bond in target uridines.</text>
</comment>
<keyword evidence="6 7" id="KW-0560">Oxidoreductase</keyword>
<keyword evidence="9" id="KW-0547">Nucleotide-binding</keyword>
<dbReference type="SUPFAM" id="SSF51395">
    <property type="entry name" value="FMN-linked oxidoreductases"/>
    <property type="match status" value="1"/>
</dbReference>
<comment type="caution">
    <text evidence="11">The sequence shown here is derived from an EMBL/GenBank/DDBJ whole genome shotgun (WGS) entry which is preliminary data.</text>
</comment>
<dbReference type="PIRSF" id="PIRSF006621">
    <property type="entry name" value="Dus"/>
    <property type="match status" value="1"/>
</dbReference>